<dbReference type="InterPro" id="IPR009061">
    <property type="entry name" value="DNA-bd_dom_put_sf"/>
</dbReference>
<dbReference type="Pfam" id="PF07739">
    <property type="entry name" value="TipAS"/>
    <property type="match status" value="1"/>
</dbReference>
<dbReference type="Gene3D" id="1.10.490.50">
    <property type="entry name" value="Antibiotic binding domain of TipA-like multidrug resistance regulators"/>
    <property type="match status" value="1"/>
</dbReference>
<dbReference type="InterPro" id="IPR000551">
    <property type="entry name" value="MerR-type_HTH_dom"/>
</dbReference>
<dbReference type="Pfam" id="PF13411">
    <property type="entry name" value="MerR_1"/>
    <property type="match status" value="1"/>
</dbReference>
<dbReference type="PANTHER" id="PTHR30204">
    <property type="entry name" value="REDOX-CYCLING DRUG-SENSING TRANSCRIPTIONAL ACTIVATOR SOXR"/>
    <property type="match status" value="1"/>
</dbReference>
<evidence type="ECO:0000256" key="2">
    <source>
        <dbReference type="ARBA" id="ARBA00023125"/>
    </source>
</evidence>
<feature type="domain" description="HTH merR-type" evidence="5">
    <location>
        <begin position="1"/>
        <end position="71"/>
    </location>
</feature>
<dbReference type="Gene3D" id="1.10.1660.10">
    <property type="match status" value="1"/>
</dbReference>
<dbReference type="InterPro" id="IPR047057">
    <property type="entry name" value="MerR_fam"/>
</dbReference>
<evidence type="ECO:0000256" key="3">
    <source>
        <dbReference type="ARBA" id="ARBA00023159"/>
    </source>
</evidence>
<dbReference type="InterPro" id="IPR036244">
    <property type="entry name" value="TipA-like_antibiotic-bd"/>
</dbReference>
<protein>
    <submittedName>
        <fullName evidence="6">MerR family transcriptional regulator</fullName>
    </submittedName>
</protein>
<dbReference type="SUPFAM" id="SSF46955">
    <property type="entry name" value="Putative DNA-binding domain"/>
    <property type="match status" value="1"/>
</dbReference>
<dbReference type="PROSITE" id="PS50937">
    <property type="entry name" value="HTH_MERR_2"/>
    <property type="match status" value="1"/>
</dbReference>
<keyword evidence="3" id="KW-0010">Activator</keyword>
<dbReference type="CDD" id="cd01106">
    <property type="entry name" value="HTH_TipAL-Mta"/>
    <property type="match status" value="1"/>
</dbReference>
<evidence type="ECO:0000313" key="6">
    <source>
        <dbReference type="EMBL" id="XAF70283.1"/>
    </source>
</evidence>
<dbReference type="SMART" id="SM00422">
    <property type="entry name" value="HTH_MERR"/>
    <property type="match status" value="1"/>
</dbReference>
<keyword evidence="2" id="KW-0238">DNA-binding</keyword>
<dbReference type="PANTHER" id="PTHR30204:SF90">
    <property type="entry name" value="HTH-TYPE TRANSCRIPTIONAL ACTIVATOR MTA"/>
    <property type="match status" value="1"/>
</dbReference>
<evidence type="ECO:0000256" key="4">
    <source>
        <dbReference type="ARBA" id="ARBA00023163"/>
    </source>
</evidence>
<dbReference type="PROSITE" id="PS00552">
    <property type="entry name" value="HTH_MERR_1"/>
    <property type="match status" value="1"/>
</dbReference>
<dbReference type="EMBL" id="CP128355">
    <property type="protein sequence ID" value="XAF70283.1"/>
    <property type="molecule type" value="Genomic_DNA"/>
</dbReference>
<keyword evidence="7" id="KW-1185">Reference proteome</keyword>
<dbReference type="InterPro" id="IPR012925">
    <property type="entry name" value="TipAS_dom"/>
</dbReference>
<dbReference type="SUPFAM" id="SSF89082">
    <property type="entry name" value="Antibiotic binding domain of TipA-like multidrug resistance regulators"/>
    <property type="match status" value="1"/>
</dbReference>
<evidence type="ECO:0000313" key="7">
    <source>
        <dbReference type="Proteomes" id="UP001436297"/>
    </source>
</evidence>
<dbReference type="Proteomes" id="UP001436297">
    <property type="component" value="Chromosome"/>
</dbReference>
<name>A0ABZ3EBT7_9STAP</name>
<keyword evidence="1" id="KW-0805">Transcription regulation</keyword>
<evidence type="ECO:0000259" key="5">
    <source>
        <dbReference type="PROSITE" id="PS50937"/>
    </source>
</evidence>
<organism evidence="6 7">
    <name type="scientific">Staphylococcus hsinchuensis</name>
    <dbReference type="NCBI Taxonomy" id="3051183"/>
    <lineage>
        <taxon>Bacteria</taxon>
        <taxon>Bacillati</taxon>
        <taxon>Bacillota</taxon>
        <taxon>Bacilli</taxon>
        <taxon>Bacillales</taxon>
        <taxon>Staphylococcaceae</taxon>
        <taxon>Staphylococcus</taxon>
    </lineage>
</organism>
<keyword evidence="4" id="KW-0804">Transcription</keyword>
<dbReference type="RefSeq" id="WP_251520075.1">
    <property type="nucleotide sequence ID" value="NZ_CP128355.1"/>
</dbReference>
<sequence length="252" mass="29756">MEYTVSELAKISGVSPRTLRYYDEIDLLKPSRINQAGYRIYQTTHVDVLQQIVFYRELDLSLQQIKKLLNEPSYNQIETLDEQHRKLTAKRDRLDQILTTIEKTLAYHKGKVTMNDNEKFEGFKQDMIDKNEALYGDEIREKYGNDMIDKSNAKVMGMSEKDFQQFKQLEHEILELLADAYQTQDPTSEEAQLLADKHRQWLTYTWPRYTKEAHLGLAEMYIADERFTAYYDKHVKGGTQFLRDAIAEYVNK</sequence>
<gene>
    <name evidence="6" type="ORF">QQM35_09435</name>
</gene>
<reference evidence="6 7" key="1">
    <citation type="journal article" date="2024" name="Pathogens">
        <title>Staphylococcus hsinchuensis sp. nov., Isolated from Soymilk.</title>
        <authorList>
            <person name="Wang Y.T."/>
            <person name="Lin Y.C."/>
            <person name="Hsieh Y.H."/>
            <person name="Lin Y.T."/>
            <person name="Hamada M."/>
            <person name="Chen C.C."/>
            <person name="Liou J.S."/>
            <person name="Lee A.Y."/>
            <person name="Zhang W.L."/>
            <person name="Chen Y.T."/>
            <person name="Huang C.H."/>
        </authorList>
    </citation>
    <scope>NUCLEOTIDE SEQUENCE [LARGE SCALE GENOMIC DNA]</scope>
    <source>
        <strain evidence="6 7">H164</strain>
    </source>
</reference>
<accession>A0ABZ3EBT7</accession>
<evidence type="ECO:0000256" key="1">
    <source>
        <dbReference type="ARBA" id="ARBA00023015"/>
    </source>
</evidence>
<proteinExistence type="predicted"/>